<evidence type="ECO:0000256" key="4">
    <source>
        <dbReference type="ARBA" id="ARBA00022692"/>
    </source>
</evidence>
<name>A0A0B7FB73_THACB</name>
<keyword evidence="11" id="KW-1185">Reference proteome</keyword>
<keyword evidence="7" id="KW-0496">Mitochondrion</keyword>
<keyword evidence="5" id="KW-0677">Repeat</keyword>
<evidence type="ECO:0000256" key="1">
    <source>
        <dbReference type="ARBA" id="ARBA00004225"/>
    </source>
</evidence>
<keyword evidence="9" id="KW-0732">Signal</keyword>
<dbReference type="STRING" id="1108050.A0A0B7FB73"/>
<accession>A0A0B7FB73</accession>
<dbReference type="PANTHER" id="PTHR45624">
    <property type="entry name" value="MITOCHONDRIAL BASIC AMINO ACIDS TRANSPORTER-RELATED"/>
    <property type="match status" value="1"/>
</dbReference>
<keyword evidence="6" id="KW-1133">Transmembrane helix</keyword>
<evidence type="ECO:0000256" key="6">
    <source>
        <dbReference type="ARBA" id="ARBA00022989"/>
    </source>
</evidence>
<protein>
    <recommendedName>
        <fullName evidence="12">Mitochondrial carrier protein</fullName>
    </recommendedName>
</protein>
<dbReference type="InterPro" id="IPR050567">
    <property type="entry name" value="Mitochondrial_Carrier"/>
</dbReference>
<dbReference type="SUPFAM" id="SSF103506">
    <property type="entry name" value="Mitochondrial carrier"/>
    <property type="match status" value="1"/>
</dbReference>
<evidence type="ECO:0000313" key="11">
    <source>
        <dbReference type="Proteomes" id="UP000059188"/>
    </source>
</evidence>
<evidence type="ECO:0000313" key="10">
    <source>
        <dbReference type="EMBL" id="CEL55306.1"/>
    </source>
</evidence>
<evidence type="ECO:0000256" key="5">
    <source>
        <dbReference type="ARBA" id="ARBA00022737"/>
    </source>
</evidence>
<keyword evidence="4" id="KW-0812">Transmembrane</keyword>
<dbReference type="OrthoDB" id="3364892at2759"/>
<evidence type="ECO:0000256" key="9">
    <source>
        <dbReference type="SAM" id="SignalP"/>
    </source>
</evidence>
<comment type="similarity">
    <text evidence="2">Belongs to the mitochondrial carrier (TC 2.A.29) family.</text>
</comment>
<dbReference type="EMBL" id="LN679101">
    <property type="protein sequence ID" value="CEL55306.1"/>
    <property type="molecule type" value="Genomic_DNA"/>
</dbReference>
<evidence type="ECO:0000256" key="8">
    <source>
        <dbReference type="ARBA" id="ARBA00023136"/>
    </source>
</evidence>
<keyword evidence="3" id="KW-0813">Transport</keyword>
<dbReference type="GO" id="GO:1990575">
    <property type="term" value="P:mitochondrial L-ornithine transmembrane transport"/>
    <property type="evidence" value="ECO:0007669"/>
    <property type="project" value="TreeGrafter"/>
</dbReference>
<dbReference type="PANTHER" id="PTHR45624:SF52">
    <property type="entry name" value="MITOCHONDRIAL CARRIER"/>
    <property type="match status" value="1"/>
</dbReference>
<dbReference type="AlphaFoldDB" id="A0A0B7FB73"/>
<organism evidence="10 11">
    <name type="scientific">Thanatephorus cucumeris (strain AG1-IB / isolate 7/3/14)</name>
    <name type="common">Lettuce bottom rot fungus</name>
    <name type="synonym">Rhizoctonia solani</name>
    <dbReference type="NCBI Taxonomy" id="1108050"/>
    <lineage>
        <taxon>Eukaryota</taxon>
        <taxon>Fungi</taxon>
        <taxon>Dikarya</taxon>
        <taxon>Basidiomycota</taxon>
        <taxon>Agaricomycotina</taxon>
        <taxon>Agaricomycetes</taxon>
        <taxon>Cantharellales</taxon>
        <taxon>Ceratobasidiaceae</taxon>
        <taxon>Rhizoctonia</taxon>
        <taxon>Rhizoctonia solani AG-1</taxon>
    </lineage>
</organism>
<evidence type="ECO:0000256" key="2">
    <source>
        <dbReference type="ARBA" id="ARBA00006375"/>
    </source>
</evidence>
<dbReference type="Proteomes" id="UP000059188">
    <property type="component" value="Unassembled WGS sequence"/>
</dbReference>
<comment type="subcellular location">
    <subcellularLocation>
        <location evidence="1">Mitochondrion membrane</location>
        <topology evidence="1">Multi-pass membrane protein</topology>
    </subcellularLocation>
</comment>
<evidence type="ECO:0000256" key="3">
    <source>
        <dbReference type="ARBA" id="ARBA00022448"/>
    </source>
</evidence>
<evidence type="ECO:0008006" key="12">
    <source>
        <dbReference type="Google" id="ProtNLM"/>
    </source>
</evidence>
<dbReference type="Gene3D" id="1.50.40.10">
    <property type="entry name" value="Mitochondrial carrier domain"/>
    <property type="match status" value="1"/>
</dbReference>
<feature type="signal peptide" evidence="9">
    <location>
        <begin position="1"/>
        <end position="32"/>
    </location>
</feature>
<sequence length="430" mass="47119">MLLSSRIGISAPLWRLVLLFEVNAMTVSSSWAKERTSGDEEQSNSQESSNSVYAALARTAARGAGLYFARPMRLFRPTKISGWTTLRHVAASQGRSLSPAFITNLIRTQGALVIPRHFVPPLLVNTCLGTILFTTYSYTYDAVRQEGSYANSIISSAIAGATAGAVHSVAGAPAENVRLYLEGDMTGKQTSAQGWRQAWKDVFRDSSQSGREVDRKSLRREARATRDWAREVAGMSMSRGWQGWGWSCAKDTLGFALFFATFDVSRHAAVHVSRMLASTDNIEQNNWDPFSGIGRFAQSLVLVGGGVVGGIGHELVGRPFDTARRILYIHDAHSRAESTKQSQNQSYSNTSADLSRHDTFRSKVTTSISIIRETAREEGLLSFFQSPNPTSFDSKSSPYQRLQTALRTLGRVGPWGIAFVVWEATGGVST</sequence>
<proteinExistence type="inferred from homology"/>
<dbReference type="GO" id="GO:0000064">
    <property type="term" value="F:L-ornithine transmembrane transporter activity"/>
    <property type="evidence" value="ECO:0007669"/>
    <property type="project" value="TreeGrafter"/>
</dbReference>
<dbReference type="InterPro" id="IPR023395">
    <property type="entry name" value="MCP_dom_sf"/>
</dbReference>
<evidence type="ECO:0000256" key="7">
    <source>
        <dbReference type="ARBA" id="ARBA00023128"/>
    </source>
</evidence>
<keyword evidence="8" id="KW-0472">Membrane</keyword>
<dbReference type="GO" id="GO:0031966">
    <property type="term" value="C:mitochondrial membrane"/>
    <property type="evidence" value="ECO:0007669"/>
    <property type="project" value="UniProtKB-SubCell"/>
</dbReference>
<reference evidence="10 11" key="1">
    <citation type="submission" date="2014-11" db="EMBL/GenBank/DDBJ databases">
        <authorList>
            <person name="Wibberg Daniel"/>
        </authorList>
    </citation>
    <scope>NUCLEOTIDE SEQUENCE [LARGE SCALE GENOMIC DNA]</scope>
    <source>
        <strain evidence="10">Rhizoctonia solani AG1-IB 7/3/14</strain>
    </source>
</reference>
<gene>
    <name evidence="10" type="ORF">RSOLAG1IB_01316</name>
</gene>
<feature type="chain" id="PRO_5002115725" description="Mitochondrial carrier protein" evidence="9">
    <location>
        <begin position="33"/>
        <end position="430"/>
    </location>
</feature>